<evidence type="ECO:0000256" key="1">
    <source>
        <dbReference type="ARBA" id="ARBA00005189"/>
    </source>
</evidence>
<keyword evidence="2" id="KW-0444">Lipid biosynthesis</keyword>
<evidence type="ECO:0000256" key="4">
    <source>
        <dbReference type="ARBA" id="ARBA00023098"/>
    </source>
</evidence>
<evidence type="ECO:0000256" key="9">
    <source>
        <dbReference type="ARBA" id="ARBA00045724"/>
    </source>
</evidence>
<dbReference type="PANTHER" id="PTHR37323:SF1">
    <property type="entry name" value="L-ORNITHINE N(ALPHA)-ACYLTRANSFERASE"/>
    <property type="match status" value="1"/>
</dbReference>
<dbReference type="EC" id="2.3.2.30" evidence="7"/>
<comment type="function">
    <text evidence="9">Catalyzes the first step in the biosynthesis of ornithine lipids, which are phosphorus-free membrane lipids. Catalyzes the 3-hydroxyacyl-acyl carrier protein-dependent acylation of ornithine to form lyso-ornithine lipid (LOL).</text>
</comment>
<dbReference type="GO" id="GO:0006629">
    <property type="term" value="P:lipid metabolic process"/>
    <property type="evidence" value="ECO:0007669"/>
    <property type="project" value="UniProtKB-KW"/>
</dbReference>
<keyword evidence="3" id="KW-0808">Transferase</keyword>
<comment type="pathway">
    <text evidence="1">Lipid metabolism.</text>
</comment>
<accession>A0A0B1Q509</accession>
<dbReference type="EMBL" id="JRFJ01000001">
    <property type="protein sequence ID" value="KHJ55469.1"/>
    <property type="molecule type" value="Genomic_DNA"/>
</dbReference>
<reference evidence="11 12" key="1">
    <citation type="submission" date="2014-09" db="EMBL/GenBank/DDBJ databases">
        <title>Isolation and characterization of Aurantimonas altamirensis ON-56566 from clinical sample following a dog bite.</title>
        <authorList>
            <person name="Eshaghi A."/>
            <person name="Li A."/>
            <person name="Shahinas D."/>
            <person name="Bahn P."/>
            <person name="Kus J.V."/>
            <person name="Patel S.N."/>
        </authorList>
    </citation>
    <scope>NUCLEOTIDE SEQUENCE [LARGE SCALE GENOMIC DNA]</scope>
    <source>
        <strain evidence="11 12">ON-56566</strain>
    </source>
</reference>
<dbReference type="GO" id="GO:0043810">
    <property type="term" value="F:ornithine-acyl [acyl carrier protein] N-acyltransferase activity"/>
    <property type="evidence" value="ECO:0007669"/>
    <property type="project" value="UniProtKB-EC"/>
</dbReference>
<organism evidence="11 12">
    <name type="scientific">Aureimonas altamirensis</name>
    <dbReference type="NCBI Taxonomy" id="370622"/>
    <lineage>
        <taxon>Bacteria</taxon>
        <taxon>Pseudomonadati</taxon>
        <taxon>Pseudomonadota</taxon>
        <taxon>Alphaproteobacteria</taxon>
        <taxon>Hyphomicrobiales</taxon>
        <taxon>Aurantimonadaceae</taxon>
        <taxon>Aureimonas</taxon>
    </lineage>
</organism>
<comment type="similarity">
    <text evidence="6">Belongs to the acetyltransferase family. OlsB subfamily.</text>
</comment>
<dbReference type="InterPro" id="IPR052351">
    <property type="entry name" value="Ornithine_N-alpha-AT"/>
</dbReference>
<gene>
    <name evidence="11" type="ORF">LA66_02055</name>
</gene>
<dbReference type="InterPro" id="IPR016181">
    <property type="entry name" value="Acyl_CoA_acyltransferase"/>
</dbReference>
<evidence type="ECO:0000313" key="12">
    <source>
        <dbReference type="Proteomes" id="UP000030826"/>
    </source>
</evidence>
<evidence type="ECO:0000256" key="7">
    <source>
        <dbReference type="ARBA" id="ARBA00039058"/>
    </source>
</evidence>
<evidence type="ECO:0000256" key="10">
    <source>
        <dbReference type="ARBA" id="ARBA00047785"/>
    </source>
</evidence>
<evidence type="ECO:0000256" key="5">
    <source>
        <dbReference type="ARBA" id="ARBA00023315"/>
    </source>
</evidence>
<evidence type="ECO:0000256" key="6">
    <source>
        <dbReference type="ARBA" id="ARBA00038095"/>
    </source>
</evidence>
<protein>
    <recommendedName>
        <fullName evidence="8">L-ornithine N(alpha)-acyltransferase</fullName>
        <ecNumber evidence="7">2.3.2.30</ecNumber>
    </recommendedName>
</protein>
<evidence type="ECO:0000313" key="11">
    <source>
        <dbReference type="EMBL" id="KHJ55469.1"/>
    </source>
</evidence>
<comment type="caution">
    <text evidence="11">The sequence shown here is derived from an EMBL/GenBank/DDBJ whole genome shotgun (WGS) entry which is preliminary data.</text>
</comment>
<keyword evidence="4" id="KW-0443">Lipid metabolism</keyword>
<proteinExistence type="inferred from homology"/>
<comment type="catalytic activity">
    <reaction evidence="10">
        <text>a (3R)-hydroxyacyl-[ACP] + L-ornithine = a lyso-ornithine lipid + holo-[ACP] + H(+)</text>
        <dbReference type="Rhea" id="RHEA:20633"/>
        <dbReference type="Rhea" id="RHEA-COMP:9685"/>
        <dbReference type="Rhea" id="RHEA-COMP:9945"/>
        <dbReference type="ChEBI" id="CHEBI:15378"/>
        <dbReference type="ChEBI" id="CHEBI:46911"/>
        <dbReference type="ChEBI" id="CHEBI:64479"/>
        <dbReference type="ChEBI" id="CHEBI:78827"/>
        <dbReference type="ChEBI" id="CHEBI:138482"/>
        <dbReference type="EC" id="2.3.2.30"/>
    </reaction>
    <physiologicalReaction direction="left-to-right" evidence="10">
        <dbReference type="Rhea" id="RHEA:20634"/>
    </physiologicalReaction>
</comment>
<name>A0A0B1Q509_9HYPH</name>
<evidence type="ECO:0000256" key="3">
    <source>
        <dbReference type="ARBA" id="ARBA00022679"/>
    </source>
</evidence>
<keyword evidence="5" id="KW-0012">Acyltransferase</keyword>
<dbReference type="Pfam" id="PF13444">
    <property type="entry name" value="Acetyltransf_5"/>
    <property type="match status" value="1"/>
</dbReference>
<dbReference type="SUPFAM" id="SSF55729">
    <property type="entry name" value="Acyl-CoA N-acyltransferases (Nat)"/>
    <property type="match status" value="1"/>
</dbReference>
<dbReference type="PANTHER" id="PTHR37323">
    <property type="entry name" value="GCN5-RELATED N-ACETYLTRANSFERASE"/>
    <property type="match status" value="1"/>
</dbReference>
<evidence type="ECO:0000256" key="2">
    <source>
        <dbReference type="ARBA" id="ARBA00022516"/>
    </source>
</evidence>
<dbReference type="Gene3D" id="3.40.630.30">
    <property type="match status" value="1"/>
</dbReference>
<dbReference type="STRING" id="370622.LA66_02055"/>
<sequence length="303" mass="33533">MTGEGRILSVYRADGAVGRGFSAFRLLPDRLRRSGLASAEPVLGRIGDLEVRVAASRTEVRAAQALRYQVFYSQGGAKPSALQRVTRLDKDAFDRICDHLIVLDKSLPGSTAQQIVGTYRLLRQERLPIGGRFYTEQEFEIGSLVRRHPHKRFLELGRSCVLKNYRGKRTVELLWQGIWAYVLRHRIDVLFGCASLAGTDLATLETSLSFLRENASAPDEWQVSALPHRHVAMGASRCADPRRALGGLPPLLKGYLRLGGYIGDGAVVDRQFGTTDVLVVLPVSRISARYVSHYGEDAGRFAA</sequence>
<evidence type="ECO:0000256" key="8">
    <source>
        <dbReference type="ARBA" id="ARBA00039866"/>
    </source>
</evidence>
<dbReference type="Proteomes" id="UP000030826">
    <property type="component" value="Unassembled WGS sequence"/>
</dbReference>
<dbReference type="AlphaFoldDB" id="A0A0B1Q509"/>